<accession>A0ABY7LMW3</accession>
<dbReference type="RefSeq" id="WP_269599002.1">
    <property type="nucleotide sequence ID" value="NZ_CP114585.1"/>
</dbReference>
<dbReference type="PANTHER" id="PTHR38595">
    <property type="entry name" value="CYTOPLASMIC PROTEIN-RELATED"/>
    <property type="match status" value="1"/>
</dbReference>
<dbReference type="PANTHER" id="PTHR38595:SF2">
    <property type="entry name" value="TYPE VI SECRETION SYSTEM BASEPLATE SUBUNIT TSSE"/>
    <property type="match status" value="1"/>
</dbReference>
<dbReference type="Gene3D" id="3.10.450.40">
    <property type="match status" value="1"/>
</dbReference>
<keyword evidence="3" id="KW-1185">Reference proteome</keyword>
<gene>
    <name evidence="2" type="primary">tssE</name>
    <name evidence="2" type="ORF">N7E60_15545</name>
</gene>
<dbReference type="NCBIfam" id="TIGR03357">
    <property type="entry name" value="VI_zyme"/>
    <property type="match status" value="1"/>
</dbReference>
<dbReference type="InterPro" id="IPR053176">
    <property type="entry name" value="T6SS_TssE1-like"/>
</dbReference>
<evidence type="ECO:0000313" key="2">
    <source>
        <dbReference type="EMBL" id="WBA16785.1"/>
    </source>
</evidence>
<geneLocation type="plasmid" evidence="2 3">
    <name>unnamed</name>
</geneLocation>
<evidence type="ECO:0000313" key="3">
    <source>
        <dbReference type="Proteomes" id="UP001164676"/>
    </source>
</evidence>
<dbReference type="SUPFAM" id="SSF160719">
    <property type="entry name" value="gpW/gp25-like"/>
    <property type="match status" value="1"/>
</dbReference>
<feature type="domain" description="IraD/Gp25-like" evidence="1">
    <location>
        <begin position="38"/>
        <end position="124"/>
    </location>
</feature>
<dbReference type="Pfam" id="PF04965">
    <property type="entry name" value="GPW_gp25"/>
    <property type="match status" value="1"/>
</dbReference>
<reference evidence="2" key="1">
    <citation type="submission" date="2022-09" db="EMBL/GenBank/DDBJ databases">
        <authorList>
            <person name="Li Z.-J."/>
        </authorList>
    </citation>
    <scope>NUCLEOTIDE SEQUENCE</scope>
    <source>
        <strain evidence="2">TGB10</strain>
        <plasmid evidence="2">unnamed</plasmid>
    </source>
</reference>
<sequence>MSYIALEDSVFGVGFLERLEAGAKPVSITQGPETRDVVNSIKKNIANVLNTRTGGAQSSPGLGLIDFNDATLESLDLSLRVKLAIKQCLETYEPRLTNILVSSDYDEHSPLTLRFNIIATVNSEALHEKVQLSLLLDQNRQYRVL</sequence>
<dbReference type="Proteomes" id="UP001164676">
    <property type="component" value="Plasmid unnamed"/>
</dbReference>
<dbReference type="EMBL" id="CP114585">
    <property type="protein sequence ID" value="WBA16785.1"/>
    <property type="molecule type" value="Genomic_DNA"/>
</dbReference>
<dbReference type="InterPro" id="IPR017737">
    <property type="entry name" value="TssE1-like"/>
</dbReference>
<proteinExistence type="predicted"/>
<organism evidence="2 3">
    <name type="scientific">Salinivibrio proteolyticus</name>
    <dbReference type="NCBI Taxonomy" id="334715"/>
    <lineage>
        <taxon>Bacteria</taxon>
        <taxon>Pseudomonadati</taxon>
        <taxon>Pseudomonadota</taxon>
        <taxon>Gammaproteobacteria</taxon>
        <taxon>Vibrionales</taxon>
        <taxon>Vibrionaceae</taxon>
        <taxon>Salinivibrio</taxon>
    </lineage>
</organism>
<dbReference type="InterPro" id="IPR007048">
    <property type="entry name" value="IraD/Gp25-like"/>
</dbReference>
<keyword evidence="2" id="KW-0614">Plasmid</keyword>
<name>A0ABY7LMW3_9GAMM</name>
<protein>
    <submittedName>
        <fullName evidence="2">Type VI secretion system baseplate subunit TssE</fullName>
    </submittedName>
</protein>
<evidence type="ECO:0000259" key="1">
    <source>
        <dbReference type="Pfam" id="PF04965"/>
    </source>
</evidence>